<name>A0AAP4F6B5_9CORY</name>
<keyword evidence="5" id="KW-0732">Signal</keyword>
<evidence type="ECO:0000313" key="8">
    <source>
        <dbReference type="Proteomes" id="UP001226160"/>
    </source>
</evidence>
<dbReference type="GO" id="GO:0015226">
    <property type="term" value="F:carnitine transmembrane transporter activity"/>
    <property type="evidence" value="ECO:0007669"/>
    <property type="project" value="TreeGrafter"/>
</dbReference>
<dbReference type="Pfam" id="PF04069">
    <property type="entry name" value="OpuAC"/>
    <property type="match status" value="1"/>
</dbReference>
<dbReference type="SUPFAM" id="SSF53850">
    <property type="entry name" value="Periplasmic binding protein-like II"/>
    <property type="match status" value="1"/>
</dbReference>
<evidence type="ECO:0000256" key="1">
    <source>
        <dbReference type="ARBA" id="ARBA00004236"/>
    </source>
</evidence>
<feature type="chain" id="PRO_5042988511" evidence="5">
    <location>
        <begin position="24"/>
        <end position="300"/>
    </location>
</feature>
<dbReference type="PANTHER" id="PTHR47737">
    <property type="entry name" value="GLYCINE BETAINE/PROLINE BETAINE TRANSPORT SYSTEM PERMEASE PROTEIN PROW"/>
    <property type="match status" value="1"/>
</dbReference>
<dbReference type="GO" id="GO:0031460">
    <property type="term" value="P:glycine betaine transport"/>
    <property type="evidence" value="ECO:0007669"/>
    <property type="project" value="TreeGrafter"/>
</dbReference>
<keyword evidence="3" id="KW-1003">Cell membrane</keyword>
<comment type="caution">
    <text evidence="7">The sequence shown here is derived from an EMBL/GenBank/DDBJ whole genome shotgun (WGS) entry which is preliminary data.</text>
</comment>
<dbReference type="AlphaFoldDB" id="A0AAP4F6B5"/>
<evidence type="ECO:0000259" key="6">
    <source>
        <dbReference type="Pfam" id="PF04069"/>
    </source>
</evidence>
<evidence type="ECO:0000313" key="7">
    <source>
        <dbReference type="EMBL" id="MDK4325300.1"/>
    </source>
</evidence>
<protein>
    <submittedName>
        <fullName evidence="7">Glycine betaine ABC transporter substrate-binding protein</fullName>
    </submittedName>
</protein>
<comment type="subcellular location">
    <subcellularLocation>
        <location evidence="1">Cell membrane</location>
    </subcellularLocation>
</comment>
<accession>A0AAP4F6B5</accession>
<proteinExistence type="predicted"/>
<dbReference type="GO" id="GO:0043190">
    <property type="term" value="C:ATP-binding cassette (ABC) transporter complex"/>
    <property type="evidence" value="ECO:0007669"/>
    <property type="project" value="InterPro"/>
</dbReference>
<dbReference type="Proteomes" id="UP001226160">
    <property type="component" value="Unassembled WGS sequence"/>
</dbReference>
<evidence type="ECO:0000256" key="5">
    <source>
        <dbReference type="SAM" id="SignalP"/>
    </source>
</evidence>
<dbReference type="RefSeq" id="WP_239210791.1">
    <property type="nucleotide sequence ID" value="NZ_CP091865.1"/>
</dbReference>
<dbReference type="PROSITE" id="PS51257">
    <property type="entry name" value="PROKAR_LIPOPROTEIN"/>
    <property type="match status" value="1"/>
</dbReference>
<keyword evidence="4" id="KW-0472">Membrane</keyword>
<dbReference type="EMBL" id="JASNVP010000002">
    <property type="protein sequence ID" value="MDK4325300.1"/>
    <property type="molecule type" value="Genomic_DNA"/>
</dbReference>
<dbReference type="Gene3D" id="3.40.190.100">
    <property type="entry name" value="Glycine betaine-binding periplasmic protein, domain 2"/>
    <property type="match status" value="1"/>
</dbReference>
<evidence type="ECO:0000256" key="3">
    <source>
        <dbReference type="ARBA" id="ARBA00022475"/>
    </source>
</evidence>
<dbReference type="Gene3D" id="3.10.105.10">
    <property type="entry name" value="Dipeptide-binding Protein, Domain 3"/>
    <property type="match status" value="2"/>
</dbReference>
<dbReference type="PANTHER" id="PTHR47737:SF1">
    <property type="entry name" value="GLYCINE BETAINE_PROLINE BETAINE TRANSPORT SYSTEM PERMEASE PROTEIN PROW"/>
    <property type="match status" value="1"/>
</dbReference>
<dbReference type="CDD" id="cd13639">
    <property type="entry name" value="PBP2_OpuAC_like"/>
    <property type="match status" value="1"/>
</dbReference>
<evidence type="ECO:0000256" key="2">
    <source>
        <dbReference type="ARBA" id="ARBA00022448"/>
    </source>
</evidence>
<organism evidence="7 8">
    <name type="scientific">Corynebacterium propinquum</name>
    <dbReference type="NCBI Taxonomy" id="43769"/>
    <lineage>
        <taxon>Bacteria</taxon>
        <taxon>Bacillati</taxon>
        <taxon>Actinomycetota</taxon>
        <taxon>Actinomycetes</taxon>
        <taxon>Mycobacteriales</taxon>
        <taxon>Corynebacteriaceae</taxon>
        <taxon>Corynebacterium</taxon>
    </lineage>
</organism>
<gene>
    <name evidence="7" type="ORF">QPX54_02040</name>
</gene>
<evidence type="ECO:0000256" key="4">
    <source>
        <dbReference type="ARBA" id="ARBA00023136"/>
    </source>
</evidence>
<dbReference type="GO" id="GO:0005275">
    <property type="term" value="F:amine transmembrane transporter activity"/>
    <property type="evidence" value="ECO:0007669"/>
    <property type="project" value="TreeGrafter"/>
</dbReference>
<feature type="domain" description="ABC-type glycine betaine transport system substrate-binding" evidence="6">
    <location>
        <begin position="38"/>
        <end position="288"/>
    </location>
</feature>
<reference evidence="7" key="1">
    <citation type="submission" date="2023-05" db="EMBL/GenBank/DDBJ databases">
        <title>Metabolic capabilities are highly conserved among human nasal-associated Corynebacterium species in pangenomic analyses.</title>
        <authorList>
            <person name="Tran T.H."/>
            <person name="Roberts A.Q."/>
            <person name="Escapa I.F."/>
            <person name="Gao W."/>
            <person name="Conlan S."/>
            <person name="Kong H."/>
            <person name="Segre J.A."/>
            <person name="Kelly M.S."/>
            <person name="Lemon K.P."/>
        </authorList>
    </citation>
    <scope>NUCLEOTIDE SEQUENCE</scope>
    <source>
        <strain evidence="7">KPL2654</strain>
    </source>
</reference>
<sequence>MINRKLLAGAGASALALTLAACADDGGDSAANGAGDATITLGYLPSWPDGLSTAYLIEHFLEEAGYEVEHDPQSEAAVLYTAVANGDIDMYPSAWPEMTHDHYMEEHGDNIEDLGAYYDNAQLTLAVPEYVEGVDKIEDLKGQGERFGGRIVGIEPSAGLTDQTENSAMPAYDLDDEYQLATSSTPAMLAELDAAIQDEEDIVVTLWRPHFANHVFPVRDLEDPDKVMGEAEALHWLARSGFSEEFPELADWFAELSMTDEEYGALEDLVVNEFEGEEDKAIAAWLEQYPDVIPAAPQRS</sequence>
<feature type="signal peptide" evidence="5">
    <location>
        <begin position="1"/>
        <end position="23"/>
    </location>
</feature>
<dbReference type="GO" id="GO:0015871">
    <property type="term" value="P:choline transport"/>
    <property type="evidence" value="ECO:0007669"/>
    <property type="project" value="TreeGrafter"/>
</dbReference>
<dbReference type="InterPro" id="IPR007210">
    <property type="entry name" value="ABC_Gly_betaine_transp_sub-bd"/>
</dbReference>
<keyword evidence="2" id="KW-0813">Transport</keyword>